<dbReference type="InterPro" id="IPR012347">
    <property type="entry name" value="Ferritin-like"/>
</dbReference>
<dbReference type="RefSeq" id="WP_004075332.1">
    <property type="nucleotide sequence ID" value="NZ_CM001488.1"/>
</dbReference>
<dbReference type="GO" id="GO:0046872">
    <property type="term" value="F:metal ion binding"/>
    <property type="evidence" value="ECO:0007669"/>
    <property type="project" value="InterPro"/>
</dbReference>
<reference evidence="2 3" key="1">
    <citation type="submission" date="2011-09" db="EMBL/GenBank/DDBJ databases">
        <authorList>
            <consortium name="US DOE Joint Genome Institute (JGI-PGF)"/>
            <person name="Lucas S."/>
            <person name="Han J."/>
            <person name="Lapidus A."/>
            <person name="Cheng J.-F."/>
            <person name="Goodwin L."/>
            <person name="Pitluck S."/>
            <person name="Peters L."/>
            <person name="Land M.L."/>
            <person name="Hauser L."/>
            <person name="Orellana R."/>
            <person name="Lovley D."/>
            <person name="Woyke T.J."/>
        </authorList>
    </citation>
    <scope>NUCLEOTIDE SEQUENCE [LARGE SCALE GENOMIC DNA]</scope>
    <source>
        <strain evidence="2 3">2ac9</strain>
    </source>
</reference>
<dbReference type="Gene3D" id="3.40.250.10">
    <property type="entry name" value="Rhodanese-like domain"/>
    <property type="match status" value="1"/>
</dbReference>
<keyword evidence="3" id="KW-1185">Reference proteome</keyword>
<dbReference type="InterPro" id="IPR009078">
    <property type="entry name" value="Ferritin-like_SF"/>
</dbReference>
<dbReference type="PANTHER" id="PTHR43031:SF1">
    <property type="entry name" value="PYRIDINE NUCLEOTIDE-DISULPHIDE OXIDOREDUCTASE"/>
    <property type="match status" value="1"/>
</dbReference>
<dbReference type="SUPFAM" id="SSF47240">
    <property type="entry name" value="Ferritin-like"/>
    <property type="match status" value="1"/>
</dbReference>
<dbReference type="Gene3D" id="1.20.1260.10">
    <property type="match status" value="1"/>
</dbReference>
<dbReference type="GO" id="GO:0004792">
    <property type="term" value="F:thiosulfate-cyanide sulfurtransferase activity"/>
    <property type="evidence" value="ECO:0007669"/>
    <property type="project" value="InterPro"/>
</dbReference>
<dbReference type="Pfam" id="PF00581">
    <property type="entry name" value="Rhodanese"/>
    <property type="match status" value="1"/>
</dbReference>
<dbReference type="PANTHER" id="PTHR43031">
    <property type="entry name" value="FAD-DEPENDENT OXIDOREDUCTASE"/>
    <property type="match status" value="1"/>
</dbReference>
<dbReference type="InterPro" id="IPR001763">
    <property type="entry name" value="Rhodanese-like_dom"/>
</dbReference>
<dbReference type="Pfam" id="PF02915">
    <property type="entry name" value="Rubrerythrin"/>
    <property type="match status" value="1"/>
</dbReference>
<name>I5B726_9BACT</name>
<feature type="domain" description="Rhodanese" evidence="1">
    <location>
        <begin position="26"/>
        <end position="110"/>
    </location>
</feature>
<dbReference type="SMART" id="SM00450">
    <property type="entry name" value="RHOD"/>
    <property type="match status" value="1"/>
</dbReference>
<dbReference type="InterPro" id="IPR036873">
    <property type="entry name" value="Rhodanese-like_dom_sf"/>
</dbReference>
<dbReference type="AlphaFoldDB" id="I5B726"/>
<evidence type="ECO:0000313" key="2">
    <source>
        <dbReference type="EMBL" id="EIM65289.1"/>
    </source>
</evidence>
<reference evidence="2 3" key="2">
    <citation type="submission" date="2012-02" db="EMBL/GenBank/DDBJ databases">
        <title>Improved High-Quality Draft sequence of Desulfobacter postgatei 2ac9.</title>
        <authorList>
            <consortium name="US DOE Joint Genome Institute"/>
            <person name="Lucas S."/>
            <person name="Han J."/>
            <person name="Lapidus A."/>
            <person name="Cheng J.-F."/>
            <person name="Goodwin L."/>
            <person name="Pitluck S."/>
            <person name="Peters L."/>
            <person name="Ovchinnikova G."/>
            <person name="Held B."/>
            <person name="Detter J.C."/>
            <person name="Han C."/>
            <person name="Tapia R."/>
            <person name="Land M."/>
            <person name="Hauser L."/>
            <person name="Kyrpides N."/>
            <person name="Ivanova N."/>
            <person name="Pagani I."/>
            <person name="Orellana R."/>
            <person name="Lovley D."/>
            <person name="Woyke T."/>
        </authorList>
    </citation>
    <scope>NUCLEOTIDE SEQUENCE [LARGE SCALE GENOMIC DNA]</scope>
    <source>
        <strain evidence="2 3">2ac9</strain>
    </source>
</reference>
<keyword evidence="2" id="KW-0808">Transferase</keyword>
<dbReference type="SUPFAM" id="SSF52821">
    <property type="entry name" value="Rhodanese/Cell cycle control phosphatase"/>
    <property type="match status" value="1"/>
</dbReference>
<dbReference type="HOGENOM" id="CLU_084155_0_0_7"/>
<organism evidence="2 3">
    <name type="scientific">Desulfobacter postgatei 2ac9</name>
    <dbReference type="NCBI Taxonomy" id="879212"/>
    <lineage>
        <taxon>Bacteria</taxon>
        <taxon>Pseudomonadati</taxon>
        <taxon>Thermodesulfobacteriota</taxon>
        <taxon>Desulfobacteria</taxon>
        <taxon>Desulfobacterales</taxon>
        <taxon>Desulfobacteraceae</taxon>
        <taxon>Desulfobacter</taxon>
    </lineage>
</organism>
<dbReference type="STRING" id="879212.DespoDRAFT_03531"/>
<protein>
    <submittedName>
        <fullName evidence="2">Rhodanese-related sulfurtransferase</fullName>
    </submittedName>
</protein>
<dbReference type="InterPro" id="IPR003251">
    <property type="entry name" value="Rr_diiron-bd_dom"/>
</dbReference>
<accession>I5B726</accession>
<evidence type="ECO:0000313" key="3">
    <source>
        <dbReference type="Proteomes" id="UP000005778"/>
    </source>
</evidence>
<dbReference type="PROSITE" id="PS50206">
    <property type="entry name" value="RHODANESE_3"/>
    <property type="match status" value="1"/>
</dbReference>
<dbReference type="eggNOG" id="COG1633">
    <property type="taxonomic scope" value="Bacteria"/>
</dbReference>
<dbReference type="CDD" id="cd00158">
    <property type="entry name" value="RHOD"/>
    <property type="match status" value="1"/>
</dbReference>
<dbReference type="PROSITE" id="PS00380">
    <property type="entry name" value="RHODANESE_1"/>
    <property type="match status" value="1"/>
</dbReference>
<proteinExistence type="predicted"/>
<sequence length="282" mass="31232">MKWLQFFTPAKSMDTAQAKAFISTHPSEKTTILDVRQPSEYETSHIPGAVLIPLSELSDRLEELDPDKSTLVYCAIGGRSRVAAQMLAGKGFKKVINVSGGIKAWASEIAVGPQDLGLDLFSGKEEPAEVLKVAYSLEQGLREFYLTLGEQTTNKKVKDLFAKLSEIELNHQKSIFQAYLDIGGENVKMSQKDFEAMVEVKSLEGGLSTEQYLELFSPDLDKETDVISLAMSIEAQALDLYQRVTVRIDNPDSRQIVQNIANEEKAHIESLGKLMDTLKGTN</sequence>
<dbReference type="GO" id="GO:0016491">
    <property type="term" value="F:oxidoreductase activity"/>
    <property type="evidence" value="ECO:0007669"/>
    <property type="project" value="InterPro"/>
</dbReference>
<dbReference type="OrthoDB" id="285281at2"/>
<dbReference type="Proteomes" id="UP000005778">
    <property type="component" value="Chromosome"/>
</dbReference>
<dbReference type="EMBL" id="CM001488">
    <property type="protein sequence ID" value="EIM65289.1"/>
    <property type="molecule type" value="Genomic_DNA"/>
</dbReference>
<dbReference type="InterPro" id="IPR001307">
    <property type="entry name" value="Thiosulphate_STrfase_CS"/>
</dbReference>
<dbReference type="CDD" id="cd01045">
    <property type="entry name" value="Ferritin_like_AB"/>
    <property type="match status" value="1"/>
</dbReference>
<dbReference type="eggNOG" id="COG0607">
    <property type="taxonomic scope" value="Bacteria"/>
</dbReference>
<evidence type="ECO:0000259" key="1">
    <source>
        <dbReference type="PROSITE" id="PS50206"/>
    </source>
</evidence>
<gene>
    <name evidence="2" type="ORF">DespoDRAFT_03531</name>
</gene>
<dbReference type="InterPro" id="IPR050229">
    <property type="entry name" value="GlpE_sulfurtransferase"/>
</dbReference>